<dbReference type="AlphaFoldDB" id="A0A9Y1BSQ5"/>
<feature type="transmembrane region" description="Helical" evidence="1">
    <location>
        <begin position="201"/>
        <end position="222"/>
    </location>
</feature>
<feature type="transmembrane region" description="Helical" evidence="1">
    <location>
        <begin position="104"/>
        <end position="126"/>
    </location>
</feature>
<keyword evidence="1" id="KW-0472">Membrane</keyword>
<sequence>MITLNARKHITLSTLIYVATIILQTFIEAFVSYRIIIIHVLPSFFTQLAIIWVGVGFLLFNKEEKKRSINHLVLFLAVYGIISSSLILLSYIDFKFNFLSDKIVLVLQIIYIINSSILIYCSIIIHDITEQHVKNKRNIIQLTWSFSIGFVLFFIYNLLNVIFPPNKYIISSTSENAITFFILSPPKIYYLLGTLNQDFKTMFFVLSIVEVSYLVFVVIGFWKLRKIFLLLDNIPPELIDRILTKKQDDFVLESLEEKNSSVIAEQQESSVKKKMFCIKCGVELDPDALFCEECGEKNPYRVNDVDE</sequence>
<dbReference type="EMBL" id="CP084167">
    <property type="protein sequence ID" value="UJG44523.1"/>
    <property type="molecule type" value="Genomic_DNA"/>
</dbReference>
<evidence type="ECO:0000256" key="1">
    <source>
        <dbReference type="SAM" id="Phobius"/>
    </source>
</evidence>
<proteinExistence type="predicted"/>
<name>A0A9Y1BSQ5_9ARCH</name>
<reference evidence="2" key="1">
    <citation type="journal article" date="2022" name="Nat. Microbiol.">
        <title>Unique mobile elements and scalable gene flow at the prokaryote-eukaryote boundary revealed by circularized Asgard archaea genomes.</title>
        <authorList>
            <person name="Wu F."/>
            <person name="Speth D.R."/>
            <person name="Philosof A."/>
            <person name="Cremiere A."/>
            <person name="Narayanan A."/>
            <person name="Barco R.A."/>
            <person name="Connon S.A."/>
            <person name="Amend J.P."/>
            <person name="Antoshechkin I.A."/>
            <person name="Orphan V.J."/>
        </authorList>
    </citation>
    <scope>NUCLEOTIDE SEQUENCE</scope>
    <source>
        <strain evidence="2">PR6</strain>
    </source>
</reference>
<dbReference type="Proteomes" id="UP001200513">
    <property type="component" value="Chromosome"/>
</dbReference>
<protein>
    <submittedName>
        <fullName evidence="2">Zinc ribbon domain-containing protein</fullName>
    </submittedName>
</protein>
<accession>A0A9Y1BSQ5</accession>
<keyword evidence="1" id="KW-1133">Transmembrane helix</keyword>
<organism evidence="2">
    <name type="scientific">Candidatus Heimdallarchaeum endolithica</name>
    <dbReference type="NCBI Taxonomy" id="2876572"/>
    <lineage>
        <taxon>Archaea</taxon>
        <taxon>Promethearchaeati</taxon>
        <taxon>Candidatus Heimdallarchaeota</taxon>
        <taxon>Candidatus Heimdallarchaeia (ex Rinke et al. 2021) (nom. nud.)</taxon>
        <taxon>Candidatus Heimdallarchaeales</taxon>
        <taxon>Candidatus Heimdallarchaeaceae</taxon>
        <taxon>Candidatus Heimdallarchaeum</taxon>
    </lineage>
</organism>
<keyword evidence="1" id="KW-0812">Transmembrane</keyword>
<evidence type="ECO:0000313" key="2">
    <source>
        <dbReference type="EMBL" id="UJG44523.1"/>
    </source>
</evidence>
<feature type="transmembrane region" description="Helical" evidence="1">
    <location>
        <begin position="138"/>
        <end position="159"/>
    </location>
</feature>
<gene>
    <name evidence="2" type="ORF">K9W46_04925</name>
</gene>
<feature type="transmembrane region" description="Helical" evidence="1">
    <location>
        <begin position="36"/>
        <end position="60"/>
    </location>
</feature>
<feature type="transmembrane region" description="Helical" evidence="1">
    <location>
        <begin position="72"/>
        <end position="92"/>
    </location>
</feature>
<feature type="transmembrane region" description="Helical" evidence="1">
    <location>
        <begin position="12"/>
        <end position="30"/>
    </location>
</feature>